<dbReference type="SUPFAM" id="SSF53474">
    <property type="entry name" value="alpha/beta-Hydrolases"/>
    <property type="match status" value="1"/>
</dbReference>
<evidence type="ECO:0000259" key="5">
    <source>
        <dbReference type="Pfam" id="PF00326"/>
    </source>
</evidence>
<evidence type="ECO:0000256" key="4">
    <source>
        <dbReference type="ARBA" id="ARBA00022825"/>
    </source>
</evidence>
<dbReference type="InterPro" id="IPR002471">
    <property type="entry name" value="Pept_S9_AS"/>
</dbReference>
<keyword evidence="2" id="KW-0645">Protease</keyword>
<evidence type="ECO:0000259" key="6">
    <source>
        <dbReference type="Pfam" id="PF02897"/>
    </source>
</evidence>
<feature type="domain" description="Peptidase S9A N-terminal" evidence="6">
    <location>
        <begin position="19"/>
        <end position="421"/>
    </location>
</feature>
<dbReference type="PRINTS" id="PR00862">
    <property type="entry name" value="PROLIGOPTASE"/>
</dbReference>
<keyword evidence="8" id="KW-1185">Reference proteome</keyword>
<dbReference type="EMBL" id="JBHSNB010000001">
    <property type="protein sequence ID" value="MFC5583999.1"/>
    <property type="molecule type" value="Genomic_DNA"/>
</dbReference>
<dbReference type="Gene3D" id="2.130.10.120">
    <property type="entry name" value="Prolyl oligopeptidase, N-terminal domain"/>
    <property type="match status" value="1"/>
</dbReference>
<dbReference type="Proteomes" id="UP001596107">
    <property type="component" value="Unassembled WGS sequence"/>
</dbReference>
<dbReference type="Pfam" id="PF02897">
    <property type="entry name" value="Peptidase_S9_N"/>
    <property type="match status" value="1"/>
</dbReference>
<dbReference type="InterPro" id="IPR001375">
    <property type="entry name" value="Peptidase_S9_cat"/>
</dbReference>
<dbReference type="InterPro" id="IPR023302">
    <property type="entry name" value="Pept_S9A_N"/>
</dbReference>
<keyword evidence="4" id="KW-0720">Serine protease</keyword>
<dbReference type="Pfam" id="PF00326">
    <property type="entry name" value="Peptidase_S9"/>
    <property type="match status" value="1"/>
</dbReference>
<evidence type="ECO:0000313" key="7">
    <source>
        <dbReference type="EMBL" id="MFC5583999.1"/>
    </source>
</evidence>
<accession>A0ABW0T3S3</accession>
<comment type="caution">
    <text evidence="7">The sequence shown here is derived from an EMBL/GenBank/DDBJ whole genome shotgun (WGS) entry which is preliminary data.</text>
</comment>
<evidence type="ECO:0000256" key="3">
    <source>
        <dbReference type="ARBA" id="ARBA00022801"/>
    </source>
</evidence>
<protein>
    <submittedName>
        <fullName evidence="7">S9 family peptidase</fullName>
    </submittedName>
</protein>
<name>A0ABW0T3S3_9HYPH</name>
<evidence type="ECO:0000256" key="2">
    <source>
        <dbReference type="ARBA" id="ARBA00022670"/>
    </source>
</evidence>
<dbReference type="SUPFAM" id="SSF50993">
    <property type="entry name" value="Peptidase/esterase 'gauge' domain"/>
    <property type="match status" value="1"/>
</dbReference>
<proteinExistence type="inferred from homology"/>
<comment type="similarity">
    <text evidence="1">Belongs to the peptidase S9A family.</text>
</comment>
<dbReference type="InterPro" id="IPR002470">
    <property type="entry name" value="Peptidase_S9A"/>
</dbReference>
<dbReference type="Gene3D" id="3.40.50.1820">
    <property type="entry name" value="alpha/beta hydrolase"/>
    <property type="match status" value="1"/>
</dbReference>
<reference evidence="8" key="1">
    <citation type="journal article" date="2019" name="Int. J. Syst. Evol. Microbiol.">
        <title>The Global Catalogue of Microorganisms (GCM) 10K type strain sequencing project: providing services to taxonomists for standard genome sequencing and annotation.</title>
        <authorList>
            <consortium name="The Broad Institute Genomics Platform"/>
            <consortium name="The Broad Institute Genome Sequencing Center for Infectious Disease"/>
            <person name="Wu L."/>
            <person name="Ma J."/>
        </authorList>
    </citation>
    <scope>NUCLEOTIDE SEQUENCE [LARGE SCALE GENOMIC DNA]</scope>
    <source>
        <strain evidence="8">JCM 3366</strain>
    </source>
</reference>
<dbReference type="RefSeq" id="WP_223020166.1">
    <property type="nucleotide sequence ID" value="NZ_CP078143.1"/>
</dbReference>
<gene>
    <name evidence="7" type="ORF">ACFPOD_02665</name>
</gene>
<keyword evidence="3" id="KW-0378">Hydrolase</keyword>
<dbReference type="InterPro" id="IPR029058">
    <property type="entry name" value="AB_hydrolase_fold"/>
</dbReference>
<organism evidence="7 8">
    <name type="scientific">Nitratireductor kimnyeongensis</name>
    <dbReference type="NCBI Taxonomy" id="430679"/>
    <lineage>
        <taxon>Bacteria</taxon>
        <taxon>Pseudomonadati</taxon>
        <taxon>Pseudomonadota</taxon>
        <taxon>Alphaproteobacteria</taxon>
        <taxon>Hyphomicrobiales</taxon>
        <taxon>Phyllobacteriaceae</taxon>
        <taxon>Nitratireductor</taxon>
    </lineage>
</organism>
<dbReference type="InterPro" id="IPR051543">
    <property type="entry name" value="Serine_Peptidase_S9A"/>
</dbReference>
<dbReference type="PANTHER" id="PTHR11757">
    <property type="entry name" value="PROTEASE FAMILY S9A OLIGOPEPTIDASE"/>
    <property type="match status" value="1"/>
</dbReference>
<dbReference type="PANTHER" id="PTHR11757:SF19">
    <property type="entry name" value="PROLYL ENDOPEPTIDASE-LIKE"/>
    <property type="match status" value="1"/>
</dbReference>
<evidence type="ECO:0000256" key="1">
    <source>
        <dbReference type="ARBA" id="ARBA00005228"/>
    </source>
</evidence>
<dbReference type="PROSITE" id="PS00708">
    <property type="entry name" value="PRO_ENDOPEP_SER"/>
    <property type="match status" value="1"/>
</dbReference>
<feature type="domain" description="Peptidase S9 prolyl oligopeptidase catalytic" evidence="5">
    <location>
        <begin position="481"/>
        <end position="698"/>
    </location>
</feature>
<sequence length="709" mass="78307">MTSKPFAMDAKAPSPHAYSVKDTRHGIERMDEYAWMRAENWQEVLRDPSLLADDIRAHLEAENAYQAALMADTDTLQTALVAEMRGRIKEDETSVPSRDGPYAYAAGFRTGGEYPRFFRLSSAGGAEETLLDGDREAEGKSYFRVGGVDHSPDHKRLLWGHDDKGSELYTISVRDLASGEDLPDIVAETGGGGVWDAASDGFFYTRLDENHRPSKVFFHRVGADPASDRLVYEEADAGFFVGVSGSRTQEWIYISAHDHETSECHILPANDPDAAPRLVAPRETGLQYDLEEGGDIFFILTNADGAKDFKIVTAPASNPARENWQDLVPHEPGRLILAIMAFADYLVRLERKDGLPRLVIRDRHDGSEHTIAFDEEAYSLGLQGSYEYATDTLRFSYSSMTTPEQVFDYDMRTRTRTLLKTQEVPSGHNPDDYVTRRLMAPAPDGELVPVSLVYRKGTALDGSAPCLLYGYGAYGMAMPASFNTNCLSLVDRGFVFAIAHIRGGKEKGYAWYEEGKREKKVNTFTDFIAAARHLVAEGYTSHDRIVAEGGSAGGMLMGAVANMAPEAFGGIVAAVPFVDVLNTMLDDTLPLTPPEWPEWGNPIVSREDYDTIAAYSPYDNVGAKDYPPILALAGLTDPRVTYWEPAKWVARLRDRKTGDNPVLLKTNLDAGHAGASGRFSRLEEKALTYAFVLKVTGKMDSRSLWQAPS</sequence>
<evidence type="ECO:0000313" key="8">
    <source>
        <dbReference type="Proteomes" id="UP001596107"/>
    </source>
</evidence>